<keyword evidence="2 5" id="KW-0479">Metal-binding</keyword>
<name>A0A3N7FQC9_POPTR</name>
<dbReference type="InterPro" id="IPR026992">
    <property type="entry name" value="DIOX_N"/>
</dbReference>
<comment type="caution">
    <text evidence="7">The sequence shown here is derived from an EMBL/GenBank/DDBJ whole genome shotgun (WGS) entry which is preliminary data.</text>
</comment>
<keyword evidence="4 5" id="KW-0408">Iron</keyword>
<evidence type="ECO:0000313" key="7">
    <source>
        <dbReference type="EMBL" id="RQO96982.2"/>
    </source>
</evidence>
<keyword evidence="5" id="KW-0560">Oxidoreductase</keyword>
<dbReference type="Pfam" id="PF14226">
    <property type="entry name" value="DIOX_N"/>
    <property type="match status" value="1"/>
</dbReference>
<gene>
    <name evidence="7" type="ORF">POPTR_010G200150v4</name>
</gene>
<dbReference type="GO" id="GO:0016491">
    <property type="term" value="F:oxidoreductase activity"/>
    <property type="evidence" value="ECO:0007669"/>
    <property type="project" value="UniProtKB-KW"/>
</dbReference>
<accession>A0A3N7FQC9</accession>
<keyword evidence="3" id="KW-0847">Vitamin C</keyword>
<dbReference type="InterPro" id="IPR005123">
    <property type="entry name" value="Oxoglu/Fe-dep_dioxygenase_dom"/>
</dbReference>
<dbReference type="SUPFAM" id="SSF51197">
    <property type="entry name" value="Clavaminate synthase-like"/>
    <property type="match status" value="1"/>
</dbReference>
<dbReference type="PROSITE" id="PS51471">
    <property type="entry name" value="FE2OG_OXY"/>
    <property type="match status" value="1"/>
</dbReference>
<evidence type="ECO:0000256" key="1">
    <source>
        <dbReference type="ARBA" id="ARBA00008056"/>
    </source>
</evidence>
<dbReference type="InterPro" id="IPR044861">
    <property type="entry name" value="IPNS-like_FE2OG_OXY"/>
</dbReference>
<reference evidence="7 8" key="1">
    <citation type="journal article" date="2006" name="Science">
        <title>The genome of black cottonwood, Populus trichocarpa (Torr. &amp; Gray).</title>
        <authorList>
            <person name="Tuskan G.A."/>
            <person name="Difazio S."/>
            <person name="Jansson S."/>
            <person name="Bohlmann J."/>
            <person name="Grigoriev I."/>
            <person name="Hellsten U."/>
            <person name="Putnam N."/>
            <person name="Ralph S."/>
            <person name="Rombauts S."/>
            <person name="Salamov A."/>
            <person name="Schein J."/>
            <person name="Sterck L."/>
            <person name="Aerts A."/>
            <person name="Bhalerao R.R."/>
            <person name="Bhalerao R.P."/>
            <person name="Blaudez D."/>
            <person name="Boerjan W."/>
            <person name="Brun A."/>
            <person name="Brunner A."/>
            <person name="Busov V."/>
            <person name="Campbell M."/>
            <person name="Carlson J."/>
            <person name="Chalot M."/>
            <person name="Chapman J."/>
            <person name="Chen G.L."/>
            <person name="Cooper D."/>
            <person name="Coutinho P.M."/>
            <person name="Couturier J."/>
            <person name="Covert S."/>
            <person name="Cronk Q."/>
            <person name="Cunningham R."/>
            <person name="Davis J."/>
            <person name="Degroeve S."/>
            <person name="Dejardin A."/>
            <person name="Depamphilis C."/>
            <person name="Detter J."/>
            <person name="Dirks B."/>
            <person name="Dubchak I."/>
            <person name="Duplessis S."/>
            <person name="Ehlting J."/>
            <person name="Ellis B."/>
            <person name="Gendler K."/>
            <person name="Goodstein D."/>
            <person name="Gribskov M."/>
            <person name="Grimwood J."/>
            <person name="Groover A."/>
            <person name="Gunter L."/>
            <person name="Hamberger B."/>
            <person name="Heinze B."/>
            <person name="Helariutta Y."/>
            <person name="Henrissat B."/>
            <person name="Holligan D."/>
            <person name="Holt R."/>
            <person name="Huang W."/>
            <person name="Islam-Faridi N."/>
            <person name="Jones S."/>
            <person name="Jones-Rhoades M."/>
            <person name="Jorgensen R."/>
            <person name="Joshi C."/>
            <person name="Kangasjarvi J."/>
            <person name="Karlsson J."/>
            <person name="Kelleher C."/>
            <person name="Kirkpatrick R."/>
            <person name="Kirst M."/>
            <person name="Kohler A."/>
            <person name="Kalluri U."/>
            <person name="Larimer F."/>
            <person name="Leebens-Mack J."/>
            <person name="Leple J.C."/>
            <person name="Locascio P."/>
            <person name="Lou Y."/>
            <person name="Lucas S."/>
            <person name="Martin F."/>
            <person name="Montanini B."/>
            <person name="Napoli C."/>
            <person name="Nelson D.R."/>
            <person name="Nelson C."/>
            <person name="Nieminen K."/>
            <person name="Nilsson O."/>
            <person name="Pereda V."/>
            <person name="Peter G."/>
            <person name="Philippe R."/>
            <person name="Pilate G."/>
            <person name="Poliakov A."/>
            <person name="Razumovskaya J."/>
            <person name="Richardson P."/>
            <person name="Rinaldi C."/>
            <person name="Ritland K."/>
            <person name="Rouze P."/>
            <person name="Ryaboy D."/>
            <person name="Schmutz J."/>
            <person name="Schrader J."/>
            <person name="Segerman B."/>
            <person name="Shin H."/>
            <person name="Siddiqui A."/>
            <person name="Sterky F."/>
            <person name="Terry A."/>
            <person name="Tsai C.J."/>
            <person name="Uberbacher E."/>
            <person name="Unneberg P."/>
            <person name="Vahala J."/>
            <person name="Wall K."/>
            <person name="Wessler S."/>
            <person name="Yang G."/>
            <person name="Yin T."/>
            <person name="Douglas C."/>
            <person name="Marra M."/>
            <person name="Sandberg G."/>
            <person name="Van de Peer Y."/>
            <person name="Rokhsar D."/>
        </authorList>
    </citation>
    <scope>NUCLEOTIDE SEQUENCE [LARGE SCALE GENOMIC DNA]</scope>
    <source>
        <strain evidence="8">cv. Nisqually</strain>
    </source>
</reference>
<dbReference type="EMBL" id="CM009299">
    <property type="protein sequence ID" value="RQO96982.2"/>
    <property type="molecule type" value="Genomic_DNA"/>
</dbReference>
<comment type="similarity">
    <text evidence="1 5">Belongs to the iron/ascorbate-dependent oxidoreductase family.</text>
</comment>
<evidence type="ECO:0000256" key="2">
    <source>
        <dbReference type="ARBA" id="ARBA00022723"/>
    </source>
</evidence>
<dbReference type="GO" id="GO:0031418">
    <property type="term" value="F:L-ascorbic acid binding"/>
    <property type="evidence" value="ECO:0007669"/>
    <property type="project" value="UniProtKB-KW"/>
</dbReference>
<dbReference type="Pfam" id="PF03171">
    <property type="entry name" value="2OG-FeII_Oxy"/>
    <property type="match status" value="1"/>
</dbReference>
<protein>
    <recommendedName>
        <fullName evidence="6">Fe2OG dioxygenase domain-containing protein</fullName>
    </recommendedName>
</protein>
<dbReference type="Gene3D" id="2.60.120.330">
    <property type="entry name" value="B-lactam Antibiotic, Isopenicillin N Synthase, Chain"/>
    <property type="match status" value="1"/>
</dbReference>
<evidence type="ECO:0000256" key="4">
    <source>
        <dbReference type="ARBA" id="ARBA00023004"/>
    </source>
</evidence>
<organism evidence="7 8">
    <name type="scientific">Populus trichocarpa</name>
    <name type="common">Western balsam poplar</name>
    <name type="synonym">Populus balsamifera subsp. trichocarpa</name>
    <dbReference type="NCBI Taxonomy" id="3694"/>
    <lineage>
        <taxon>Eukaryota</taxon>
        <taxon>Viridiplantae</taxon>
        <taxon>Streptophyta</taxon>
        <taxon>Embryophyta</taxon>
        <taxon>Tracheophyta</taxon>
        <taxon>Spermatophyta</taxon>
        <taxon>Magnoliopsida</taxon>
        <taxon>eudicotyledons</taxon>
        <taxon>Gunneridae</taxon>
        <taxon>Pentapetalae</taxon>
        <taxon>rosids</taxon>
        <taxon>fabids</taxon>
        <taxon>Malpighiales</taxon>
        <taxon>Salicaceae</taxon>
        <taxon>Saliceae</taxon>
        <taxon>Populus</taxon>
    </lineage>
</organism>
<sequence>MVNHDFQQRMMRGVSTSEEKTTIFADHIAICNLIRRGTRAGVIIMTNILA</sequence>
<keyword evidence="8" id="KW-1185">Reference proteome</keyword>
<dbReference type="STRING" id="3694.A0A3N7FQC9"/>
<dbReference type="InterPro" id="IPR050295">
    <property type="entry name" value="Plant_2OG-oxidoreductases"/>
</dbReference>
<evidence type="ECO:0000259" key="6">
    <source>
        <dbReference type="PROSITE" id="PS51471"/>
    </source>
</evidence>
<dbReference type="Proteomes" id="UP000006729">
    <property type="component" value="Chromosome 10"/>
</dbReference>
<dbReference type="FunFam" id="2.60.120.330:FF:000079">
    <property type="entry name" value="Protein SRG1"/>
    <property type="match status" value="1"/>
</dbReference>
<dbReference type="InterPro" id="IPR027443">
    <property type="entry name" value="IPNS-like_sf"/>
</dbReference>
<dbReference type="GO" id="GO:0046872">
    <property type="term" value="F:metal ion binding"/>
    <property type="evidence" value="ECO:0007669"/>
    <property type="project" value="UniProtKB-KW"/>
</dbReference>
<dbReference type="PANTHER" id="PTHR47991">
    <property type="entry name" value="OXOGLUTARATE/IRON-DEPENDENT DIOXYGENASE"/>
    <property type="match status" value="1"/>
</dbReference>
<evidence type="ECO:0000313" key="8">
    <source>
        <dbReference type="Proteomes" id="UP000006729"/>
    </source>
</evidence>
<dbReference type="InParanoid" id="A0A3N7FQC9"/>
<evidence type="ECO:0000256" key="3">
    <source>
        <dbReference type="ARBA" id="ARBA00022896"/>
    </source>
</evidence>
<evidence type="ECO:0000256" key="5">
    <source>
        <dbReference type="RuleBase" id="RU003682"/>
    </source>
</evidence>
<dbReference type="AlphaFoldDB" id="A0A3N7FQC9"/>
<proteinExistence type="inferred from homology"/>